<dbReference type="RefSeq" id="WP_055152228.1">
    <property type="nucleotide sequence ID" value="NZ_CYZU01000009.1"/>
</dbReference>
<evidence type="ECO:0000313" key="2">
    <source>
        <dbReference type="Proteomes" id="UP000095544"/>
    </source>
</evidence>
<proteinExistence type="predicted"/>
<dbReference type="OrthoDB" id="2067178at2"/>
<organism evidence="1 2">
    <name type="scientific">Faecalicatena contorta</name>
    <dbReference type="NCBI Taxonomy" id="39482"/>
    <lineage>
        <taxon>Bacteria</taxon>
        <taxon>Bacillati</taxon>
        <taxon>Bacillota</taxon>
        <taxon>Clostridia</taxon>
        <taxon>Lachnospirales</taxon>
        <taxon>Lachnospiraceae</taxon>
        <taxon>Faecalicatena</taxon>
    </lineage>
</organism>
<reference evidence="1 2" key="1">
    <citation type="submission" date="2015-09" db="EMBL/GenBank/DDBJ databases">
        <authorList>
            <consortium name="Pathogen Informatics"/>
        </authorList>
    </citation>
    <scope>NUCLEOTIDE SEQUENCE [LARGE SCALE GENOMIC DNA]</scope>
    <source>
        <strain evidence="1 2">2789STDY5834876</strain>
    </source>
</reference>
<dbReference type="Proteomes" id="UP000095544">
    <property type="component" value="Unassembled WGS sequence"/>
</dbReference>
<accession>A0A174CLU2</accession>
<name>A0A174CLU2_9FIRM</name>
<dbReference type="EMBL" id="CYZU01000009">
    <property type="protein sequence ID" value="CUO13847.1"/>
    <property type="molecule type" value="Genomic_DNA"/>
</dbReference>
<dbReference type="AlphaFoldDB" id="A0A174CLU2"/>
<protein>
    <submittedName>
        <fullName evidence="1">Uncharacterized protein</fullName>
    </submittedName>
</protein>
<sequence>MEKIILTDNTEIEIKAGASLGAITATATDFTALGVIATALTAPGNMDSVKFKTGDTITGEYADMKLESPLFRTVDIVGDRVEATFAIREKTEVELAIEELRAGQEVQDGAITDLGDVVSTIVEGGIQ</sequence>
<evidence type="ECO:0000313" key="1">
    <source>
        <dbReference type="EMBL" id="CUO13847.1"/>
    </source>
</evidence>
<gene>
    <name evidence="1" type="ORF">ERS852491_01404</name>
</gene>
<dbReference type="STRING" id="39482.ERS852491_01404"/>